<gene>
    <name evidence="7" type="ORF">E4665_08220</name>
</gene>
<dbReference type="GO" id="GO:0015658">
    <property type="term" value="F:branched-chain amino acid transmembrane transporter activity"/>
    <property type="evidence" value="ECO:0007669"/>
    <property type="project" value="TreeGrafter"/>
</dbReference>
<dbReference type="InterPro" id="IPR017871">
    <property type="entry name" value="ABC_transporter-like_CS"/>
</dbReference>
<sequence>MILNTEGVFSGYGKVEVVKDFNIQINEGEIVSIIGRNGVGKSTFIKTLMGLLKTNKGSITFKNQNITNVKAFDRARGGIGYVPQGHGVFPTLTVEENLLMGKLINLQKENLKLELVYNYFPKLKERRKQKAGTLSGGEQAALAIGRALVGNPDLLILDEPSEGIQPSIVNQISKIVNQINHETGLTVLFVEQNMALIQQLSQRCYAMDKGMIKGEINQEALQDYDVLKSYLTV</sequence>
<dbReference type="SMART" id="SM00382">
    <property type="entry name" value="AAA"/>
    <property type="match status" value="1"/>
</dbReference>
<dbReference type="GO" id="GO:0015807">
    <property type="term" value="P:L-amino acid transport"/>
    <property type="evidence" value="ECO:0007669"/>
    <property type="project" value="TreeGrafter"/>
</dbReference>
<evidence type="ECO:0000256" key="1">
    <source>
        <dbReference type="ARBA" id="ARBA00005417"/>
    </source>
</evidence>
<keyword evidence="5" id="KW-0029">Amino-acid transport</keyword>
<evidence type="ECO:0000313" key="7">
    <source>
        <dbReference type="EMBL" id="TGA98496.1"/>
    </source>
</evidence>
<dbReference type="InterPro" id="IPR003439">
    <property type="entry name" value="ABC_transporter-like_ATP-bd"/>
</dbReference>
<evidence type="ECO:0000256" key="4">
    <source>
        <dbReference type="ARBA" id="ARBA00022840"/>
    </source>
</evidence>
<feature type="domain" description="ABC transporter" evidence="6">
    <location>
        <begin position="3"/>
        <end position="231"/>
    </location>
</feature>
<protein>
    <submittedName>
        <fullName evidence="7">ABC transporter ATP-binding protein</fullName>
    </submittedName>
</protein>
<dbReference type="AlphaFoldDB" id="A0A4Z0GPX0"/>
<accession>A0A4Z0GPX0</accession>
<dbReference type="InterPro" id="IPR052156">
    <property type="entry name" value="BCAA_Transport_ATP-bd_LivF"/>
</dbReference>
<dbReference type="PANTHER" id="PTHR43820">
    <property type="entry name" value="HIGH-AFFINITY BRANCHED-CHAIN AMINO ACID TRANSPORT ATP-BINDING PROTEIN LIVF"/>
    <property type="match status" value="1"/>
</dbReference>
<keyword evidence="4 7" id="KW-0067">ATP-binding</keyword>
<keyword evidence="2" id="KW-0813">Transport</keyword>
<name>A0A4Z0GPX0_9BACL</name>
<dbReference type="InterPro" id="IPR027417">
    <property type="entry name" value="P-loop_NTPase"/>
</dbReference>
<evidence type="ECO:0000256" key="5">
    <source>
        <dbReference type="ARBA" id="ARBA00022970"/>
    </source>
</evidence>
<dbReference type="PANTHER" id="PTHR43820:SF5">
    <property type="entry name" value="HIGH-AFFINITY BRANCHED-CHAIN AMINO ACID TRANSPORT ATP-BINDING PROTEIN"/>
    <property type="match status" value="1"/>
</dbReference>
<proteinExistence type="inferred from homology"/>
<dbReference type="Proteomes" id="UP000298347">
    <property type="component" value="Unassembled WGS sequence"/>
</dbReference>
<evidence type="ECO:0000256" key="2">
    <source>
        <dbReference type="ARBA" id="ARBA00022448"/>
    </source>
</evidence>
<dbReference type="OrthoDB" id="9776369at2"/>
<reference evidence="7 8" key="1">
    <citation type="journal article" date="2015" name="Int. J. Syst. Evol. Microbiol.">
        <title>Sporolactobacillus shoreae sp. nov. and Sporolactobacillus spathodeae sp. nov., two spore-forming lactic acid bacteria isolated from tree barks in Thailand.</title>
        <authorList>
            <person name="Thamacharoensuk T."/>
            <person name="Kitahara M."/>
            <person name="Ohkuma M."/>
            <person name="Thongchul N."/>
            <person name="Tanasupawat S."/>
        </authorList>
    </citation>
    <scope>NUCLEOTIDE SEQUENCE [LARGE SCALE GENOMIC DNA]</scope>
    <source>
        <strain evidence="7 8">BK92</strain>
    </source>
</reference>
<evidence type="ECO:0000256" key="3">
    <source>
        <dbReference type="ARBA" id="ARBA00022741"/>
    </source>
</evidence>
<dbReference type="Gene3D" id="3.40.50.300">
    <property type="entry name" value="P-loop containing nucleotide triphosphate hydrolases"/>
    <property type="match status" value="1"/>
</dbReference>
<evidence type="ECO:0000313" key="8">
    <source>
        <dbReference type="Proteomes" id="UP000298347"/>
    </source>
</evidence>
<dbReference type="SUPFAM" id="SSF52540">
    <property type="entry name" value="P-loop containing nucleoside triphosphate hydrolases"/>
    <property type="match status" value="1"/>
</dbReference>
<keyword evidence="3" id="KW-0547">Nucleotide-binding</keyword>
<dbReference type="CDD" id="cd03224">
    <property type="entry name" value="ABC_TM1139_LivF_branched"/>
    <property type="match status" value="1"/>
</dbReference>
<keyword evidence="8" id="KW-1185">Reference proteome</keyword>
<dbReference type="GO" id="GO:0016887">
    <property type="term" value="F:ATP hydrolysis activity"/>
    <property type="evidence" value="ECO:0007669"/>
    <property type="project" value="InterPro"/>
</dbReference>
<comment type="similarity">
    <text evidence="1">Belongs to the ABC transporter superfamily.</text>
</comment>
<dbReference type="GO" id="GO:0005524">
    <property type="term" value="F:ATP binding"/>
    <property type="evidence" value="ECO:0007669"/>
    <property type="project" value="UniProtKB-KW"/>
</dbReference>
<comment type="caution">
    <text evidence="7">The sequence shown here is derived from an EMBL/GenBank/DDBJ whole genome shotgun (WGS) entry which is preliminary data.</text>
</comment>
<dbReference type="PROSITE" id="PS50893">
    <property type="entry name" value="ABC_TRANSPORTER_2"/>
    <property type="match status" value="1"/>
</dbReference>
<dbReference type="EMBL" id="SRJD01000007">
    <property type="protein sequence ID" value="TGA98496.1"/>
    <property type="molecule type" value="Genomic_DNA"/>
</dbReference>
<dbReference type="RefSeq" id="WP_135348306.1">
    <property type="nucleotide sequence ID" value="NZ_SRJD01000007.1"/>
</dbReference>
<organism evidence="7 8">
    <name type="scientific">Sporolactobacillus shoreae</name>
    <dbReference type="NCBI Taxonomy" id="1465501"/>
    <lineage>
        <taxon>Bacteria</taxon>
        <taxon>Bacillati</taxon>
        <taxon>Bacillota</taxon>
        <taxon>Bacilli</taxon>
        <taxon>Bacillales</taxon>
        <taxon>Sporolactobacillaceae</taxon>
        <taxon>Sporolactobacillus</taxon>
    </lineage>
</organism>
<evidence type="ECO:0000259" key="6">
    <source>
        <dbReference type="PROSITE" id="PS50893"/>
    </source>
</evidence>
<dbReference type="InterPro" id="IPR003593">
    <property type="entry name" value="AAA+_ATPase"/>
</dbReference>
<dbReference type="PROSITE" id="PS00211">
    <property type="entry name" value="ABC_TRANSPORTER_1"/>
    <property type="match status" value="1"/>
</dbReference>
<dbReference type="Pfam" id="PF00005">
    <property type="entry name" value="ABC_tran"/>
    <property type="match status" value="1"/>
</dbReference>